<gene>
    <name evidence="1" type="ORF">HNQ61_001974</name>
</gene>
<accession>A0A841GX69</accession>
<name>A0A841GX69_9BACT</name>
<dbReference type="AlphaFoldDB" id="A0A841GX69"/>
<organism evidence="1 2">
    <name type="scientific">Longimicrobium terrae</name>
    <dbReference type="NCBI Taxonomy" id="1639882"/>
    <lineage>
        <taxon>Bacteria</taxon>
        <taxon>Pseudomonadati</taxon>
        <taxon>Gemmatimonadota</taxon>
        <taxon>Longimicrobiia</taxon>
        <taxon>Longimicrobiales</taxon>
        <taxon>Longimicrobiaceae</taxon>
        <taxon>Longimicrobium</taxon>
    </lineage>
</organism>
<dbReference type="CDD" id="cd00188">
    <property type="entry name" value="TOPRIM"/>
    <property type="match status" value="1"/>
</dbReference>
<dbReference type="Proteomes" id="UP000582837">
    <property type="component" value="Unassembled WGS sequence"/>
</dbReference>
<comment type="caution">
    <text evidence="1">The sequence shown here is derived from an EMBL/GenBank/DDBJ whole genome shotgun (WGS) entry which is preliminary data.</text>
</comment>
<evidence type="ECO:0000313" key="1">
    <source>
        <dbReference type="EMBL" id="MBB6070355.1"/>
    </source>
</evidence>
<reference evidence="1 2" key="1">
    <citation type="submission" date="2020-08" db="EMBL/GenBank/DDBJ databases">
        <title>Genomic Encyclopedia of Type Strains, Phase IV (KMG-IV): sequencing the most valuable type-strain genomes for metagenomic binning, comparative biology and taxonomic classification.</title>
        <authorList>
            <person name="Goeker M."/>
        </authorList>
    </citation>
    <scope>NUCLEOTIDE SEQUENCE [LARGE SCALE GENOMIC DNA]</scope>
    <source>
        <strain evidence="1 2">DSM 29007</strain>
    </source>
</reference>
<proteinExistence type="predicted"/>
<dbReference type="EMBL" id="JACHIA010000004">
    <property type="protein sequence ID" value="MBB6070355.1"/>
    <property type="molecule type" value="Genomic_DNA"/>
</dbReference>
<evidence type="ECO:0000313" key="2">
    <source>
        <dbReference type="Proteomes" id="UP000582837"/>
    </source>
</evidence>
<protein>
    <submittedName>
        <fullName evidence="1">Uncharacterized protein</fullName>
    </submittedName>
</protein>
<dbReference type="RefSeq" id="WP_170035742.1">
    <property type="nucleotide sequence ID" value="NZ_JABDTL010000001.1"/>
</dbReference>
<sequence>MGLPWAPVNESDPAHVADLLELPRSPRGGRKRVCPFCGGQSFAPLRRAFFCYSGCGGRAYSIVDTAAARWNAGPPDACLRLAALLGIPASESTVPWAAVREHGTGAVAAVLGLRAGDAAGTWDCPSCGAAGTLRARGRHWRCASPGCAGDRHRGWRSHVDVAAAAWGISAWEACIRLGDALGVRPPSAPRARSAPAPPPVPTPGAREVALAALATRPGACAPAALYRLLLDQLRLGALGRGELERRGIDAVRAEAYGFRSAEPGDWARRVRPFLAAFSEDELVAAGFPLLPAPAGRPQGPRLRWWPGLGRAPLLVVPVWDADRLAGVRFRNLGDPGVTRCPRYASPKDAGPDAPFHAAALDSGSPTLHVVEGELNAHVLVESPYGARATGLPGAWTWKDDWALRIPDETEHVVGWFDGDPAGEKGARRVRDSLARVRGNQWARTRWRALLLERDASDLHAAGLLGGLLATRPWILQDTAALWLDRDPDGPPGPTTTPPE</sequence>
<keyword evidence="2" id="KW-1185">Reference proteome</keyword>